<evidence type="ECO:0000256" key="10">
    <source>
        <dbReference type="ARBA" id="ARBA00046045"/>
    </source>
</evidence>
<dbReference type="InterPro" id="IPR035969">
    <property type="entry name" value="Rab-GAP_TBC_sf"/>
</dbReference>
<evidence type="ECO:0000256" key="2">
    <source>
        <dbReference type="ARBA" id="ARBA00004541"/>
    </source>
</evidence>
<dbReference type="InterPro" id="IPR000195">
    <property type="entry name" value="Rab-GAP-TBC_dom"/>
</dbReference>
<dbReference type="GO" id="GO:0031410">
    <property type="term" value="C:cytoplasmic vesicle"/>
    <property type="evidence" value="ECO:0007669"/>
    <property type="project" value="UniProtKB-SubCell"/>
</dbReference>
<dbReference type="SUPFAM" id="SSF47923">
    <property type="entry name" value="Ypt/Rab-GAP domain of gyp1p"/>
    <property type="match status" value="2"/>
</dbReference>
<dbReference type="Gene3D" id="1.10.472.80">
    <property type="entry name" value="Ypt/Rab-GAP domain of gyp1p, domain 3"/>
    <property type="match status" value="1"/>
</dbReference>
<evidence type="ECO:0000256" key="1">
    <source>
        <dbReference type="ARBA" id="ARBA00004514"/>
    </source>
</evidence>
<name>A0A034VED6_BACDO</name>
<dbReference type="PANTHER" id="PTHR13530:SF3">
    <property type="entry name" value="TBC1 DOMAIN FAMILY MEMBER 7"/>
    <property type="match status" value="1"/>
</dbReference>
<sequence>MDERNFRSSYYEKVGCYSVEEKKSLNKLLQDNIRNHSKLKQFCLSYTVPTAQRGLLWSIILGVLPLHKNSMDYILLQRTAVYEDLHRAVTKMQYIDQTSPKSKVLQTMWLLENGRLLHPLTGPPDDDNNFMEIVKVLLQIFDNDVETYWIAKEFFACTKGIQQECAKLMELTQTLLKREDIELNNHLEKLGVFNTGEILEKLYVTCFAGVITDTALVKVWDKICGGSRKIVVFVFLDLVKTLRNHILDCKSILDLKTLIEQVKDQDATIVNKAIKTWQSNKNHNEITVH</sequence>
<dbReference type="PANTHER" id="PTHR13530">
    <property type="entry name" value="TBC1 DOMAIN FAMILY MEMBER 7"/>
    <property type="match status" value="1"/>
</dbReference>
<dbReference type="CTD" id="51256"/>
<evidence type="ECO:0000313" key="13">
    <source>
        <dbReference type="Proteomes" id="UP001652620"/>
    </source>
</evidence>
<dbReference type="Gene3D" id="1.10.8.680">
    <property type="entry name" value="Ypt/Rab-GAP domain of gyp1p, domain 2"/>
    <property type="match status" value="1"/>
</dbReference>
<organism evidence="12">
    <name type="scientific">Bactrocera dorsalis</name>
    <name type="common">Oriental fruit fly</name>
    <name type="synonym">Dacus dorsalis</name>
    <dbReference type="NCBI Taxonomy" id="27457"/>
    <lineage>
        <taxon>Eukaryota</taxon>
        <taxon>Metazoa</taxon>
        <taxon>Ecdysozoa</taxon>
        <taxon>Arthropoda</taxon>
        <taxon>Hexapoda</taxon>
        <taxon>Insecta</taxon>
        <taxon>Pterygota</taxon>
        <taxon>Neoptera</taxon>
        <taxon>Endopterygota</taxon>
        <taxon>Diptera</taxon>
        <taxon>Brachycera</taxon>
        <taxon>Muscomorpha</taxon>
        <taxon>Tephritoidea</taxon>
        <taxon>Tephritidae</taxon>
        <taxon>Bactrocera</taxon>
        <taxon>Bactrocera</taxon>
    </lineage>
</organism>
<dbReference type="Proteomes" id="UP001652620">
    <property type="component" value="Chromosome 2"/>
</dbReference>
<evidence type="ECO:0000256" key="9">
    <source>
        <dbReference type="ARBA" id="ARBA00023329"/>
    </source>
</evidence>
<dbReference type="GO" id="GO:0005096">
    <property type="term" value="F:GTPase activator activity"/>
    <property type="evidence" value="ECO:0007669"/>
    <property type="project" value="UniProtKB-KW"/>
</dbReference>
<dbReference type="PROSITE" id="PS50086">
    <property type="entry name" value="TBC_RABGAP"/>
    <property type="match status" value="1"/>
</dbReference>
<keyword evidence="7" id="KW-0472">Membrane</keyword>
<dbReference type="KEGG" id="bdr:105229830"/>
<dbReference type="InterPro" id="IPR043039">
    <property type="entry name" value="TBC1D7_dom2"/>
</dbReference>
<accession>A0A034VED6</accession>
<evidence type="ECO:0000256" key="7">
    <source>
        <dbReference type="ARBA" id="ARBA00023136"/>
    </source>
</evidence>
<evidence type="ECO:0000256" key="8">
    <source>
        <dbReference type="ARBA" id="ARBA00023228"/>
    </source>
</evidence>
<feature type="domain" description="Rab-GAP TBC" evidence="11">
    <location>
        <begin position="47"/>
        <end position="227"/>
    </location>
</feature>
<dbReference type="GO" id="GO:0005829">
    <property type="term" value="C:cytosol"/>
    <property type="evidence" value="ECO:0007669"/>
    <property type="project" value="UniProtKB-SubCell"/>
</dbReference>
<reference evidence="13" key="3">
    <citation type="submission" date="2025-05" db="UniProtKB">
        <authorList>
            <consortium name="RefSeq"/>
        </authorList>
    </citation>
    <scope>NUCLEOTIDE SEQUENCE [LARGE SCALE GENOMIC DNA]</scope>
</reference>
<proteinExistence type="predicted"/>
<keyword evidence="9" id="KW-0968">Cytoplasmic vesicle</keyword>
<evidence type="ECO:0000259" key="11">
    <source>
        <dbReference type="PROSITE" id="PS50086"/>
    </source>
</evidence>
<keyword evidence="8" id="KW-0458">Lysosome</keyword>
<reference evidence="14" key="2">
    <citation type="submission" date="2025-04" db="UniProtKB">
        <authorList>
            <consortium name="RefSeq"/>
        </authorList>
    </citation>
    <scope>IDENTIFICATION</scope>
    <source>
        <strain evidence="14">Punador</strain>
    </source>
</reference>
<reference evidence="12" key="1">
    <citation type="journal article" date="2014" name="BMC Genomics">
        <title>Characterizing the developmental transcriptome of the oriental fruit fly, Bactrocera dorsalis (Diptera: Tephritidae) through comparative genomic analysis with Drosophila melanogaster utilizing modENCODE datasets.</title>
        <authorList>
            <person name="Geib S.M."/>
            <person name="Calla B."/>
            <person name="Hall B."/>
            <person name="Hou S."/>
            <person name="Manoukis N.C."/>
        </authorList>
    </citation>
    <scope>NUCLEOTIDE SEQUENCE</scope>
    <source>
        <strain evidence="12">Punador</strain>
    </source>
</reference>
<comment type="subcellular location">
    <subcellularLocation>
        <location evidence="1">Cytoplasm</location>
        <location evidence="1">Cytosol</location>
    </subcellularLocation>
    <subcellularLocation>
        <location evidence="2">Cytoplasmic vesicle</location>
    </subcellularLocation>
    <subcellularLocation>
        <location evidence="3">Lysosome membrane</location>
    </subcellularLocation>
</comment>
<evidence type="ECO:0000256" key="4">
    <source>
        <dbReference type="ARBA" id="ARBA00015455"/>
    </source>
</evidence>
<dbReference type="GO" id="GO:0032007">
    <property type="term" value="P:negative regulation of TOR signaling"/>
    <property type="evidence" value="ECO:0007669"/>
    <property type="project" value="TreeGrafter"/>
</dbReference>
<evidence type="ECO:0000256" key="3">
    <source>
        <dbReference type="ARBA" id="ARBA00004656"/>
    </source>
</evidence>
<gene>
    <name evidence="12" type="primary">TBCD7</name>
    <name evidence="14" type="synonym">LOC105229830</name>
</gene>
<keyword evidence="13" id="KW-1185">Reference proteome</keyword>
<dbReference type="EMBL" id="GAKP01018088">
    <property type="protein sequence ID" value="JAC40864.1"/>
    <property type="molecule type" value="Transcribed_RNA"/>
</dbReference>
<comment type="function">
    <text evidence="10">Non-catalytic component of the TSC-TBC complex, a multiprotein complex that acts as a negative regulator of the canonical mTORC1 complex, an evolutionarily conserved central nutrient sensor that stimulates anabolic reactions and macromolecule biosynthesis to promote cellular biomass generation and growth. The TSC-TBC complex acts as a GTPase-activating protein (GAP) for the small GTPase RHEB, a direct activator of the protein kinase activity of mTORC1. In absence of nutrients, the TSC-TBC complex inhibits mTORC1, thereby preventing phosphorylation of ribosomal protein S6 kinase (RPS6KB1 and RPS6KB2) and EIF4EBP1 (4E-BP1) by the mTORC1 signaling. The TSC-TBC complex is inactivated in response to nutrients, relieving inhibition of mTORC1.</text>
</comment>
<dbReference type="OMA" id="VMHTMWL"/>
<dbReference type="GeneID" id="105229830"/>
<dbReference type="OrthoDB" id="18718at2759"/>
<evidence type="ECO:0000256" key="5">
    <source>
        <dbReference type="ARBA" id="ARBA00022468"/>
    </source>
</evidence>
<evidence type="ECO:0000313" key="14">
    <source>
        <dbReference type="RefSeq" id="XP_011208597.1"/>
    </source>
</evidence>
<keyword evidence="5" id="KW-0343">GTPase activation</keyword>
<evidence type="ECO:0000313" key="12">
    <source>
        <dbReference type="EMBL" id="JAC40864.1"/>
    </source>
</evidence>
<dbReference type="GO" id="GO:0005765">
    <property type="term" value="C:lysosomal membrane"/>
    <property type="evidence" value="ECO:0007669"/>
    <property type="project" value="UniProtKB-SubCell"/>
</dbReference>
<protein>
    <recommendedName>
        <fullName evidence="4">TBC1 domain family member 7</fullName>
    </recommendedName>
</protein>
<evidence type="ECO:0000256" key="6">
    <source>
        <dbReference type="ARBA" id="ARBA00022490"/>
    </source>
</evidence>
<keyword evidence="6" id="KW-0963">Cytoplasm</keyword>
<dbReference type="InterPro" id="IPR039842">
    <property type="entry name" value="TBC1D7"/>
</dbReference>
<dbReference type="Gene3D" id="1.10.10.750">
    <property type="entry name" value="Ypt/Rab-GAP domain of gyp1p, domain 1"/>
    <property type="match status" value="1"/>
</dbReference>
<dbReference type="AlphaFoldDB" id="A0A034VED6"/>
<dbReference type="RefSeq" id="XP_011208597.1">
    <property type="nucleotide sequence ID" value="XM_011210295.3"/>
</dbReference>